<sequence length="99" mass="10613">MGCLTAGPRPDEDQNGGNPQSPAPWNPAQPQRHATTSPDTLGTNWGELITSRNSDHRRRIEADHGAGDCRFAANQVAALPGRRGRALEGAISHYSSIRS</sequence>
<protein>
    <submittedName>
        <fullName evidence="2">Uncharacterized protein</fullName>
    </submittedName>
</protein>
<feature type="compositionally biased region" description="Polar residues" evidence="1">
    <location>
        <begin position="28"/>
        <end position="43"/>
    </location>
</feature>
<feature type="region of interest" description="Disordered" evidence="1">
    <location>
        <begin position="1"/>
        <end position="54"/>
    </location>
</feature>
<evidence type="ECO:0000313" key="2">
    <source>
        <dbReference type="EMBL" id="AYN42458.1"/>
    </source>
</evidence>
<gene>
    <name evidence="2" type="ORF">D9753_30245</name>
</gene>
<name>A0A3G2JJ50_9ACTN</name>
<keyword evidence="3" id="KW-1185">Reference proteome</keyword>
<evidence type="ECO:0000313" key="3">
    <source>
        <dbReference type="Proteomes" id="UP000268329"/>
    </source>
</evidence>
<organism evidence="2 3">
    <name type="scientific">Streptomyces dangxiongensis</name>
    <dbReference type="NCBI Taxonomy" id="1442032"/>
    <lineage>
        <taxon>Bacteria</taxon>
        <taxon>Bacillati</taxon>
        <taxon>Actinomycetota</taxon>
        <taxon>Actinomycetes</taxon>
        <taxon>Kitasatosporales</taxon>
        <taxon>Streptomycetaceae</taxon>
        <taxon>Streptomyces</taxon>
    </lineage>
</organism>
<dbReference type="AlphaFoldDB" id="A0A3G2JJ50"/>
<accession>A0A3G2JJ50</accession>
<reference evidence="2 3" key="1">
    <citation type="submission" date="2018-10" db="EMBL/GenBank/DDBJ databases">
        <title>The genome of Streptomyces dangxiongensis Z022.</title>
        <authorList>
            <person name="Zhang B."/>
        </authorList>
    </citation>
    <scope>NUCLEOTIDE SEQUENCE [LARGE SCALE GENOMIC DNA]</scope>
    <source>
        <strain evidence="2 3">Z022</strain>
    </source>
</reference>
<dbReference type="Proteomes" id="UP000268329">
    <property type="component" value="Chromosome"/>
</dbReference>
<dbReference type="KEGG" id="sdd:D9753_30245"/>
<proteinExistence type="predicted"/>
<dbReference type="EMBL" id="CP033073">
    <property type="protein sequence ID" value="AYN42458.1"/>
    <property type="molecule type" value="Genomic_DNA"/>
</dbReference>
<evidence type="ECO:0000256" key="1">
    <source>
        <dbReference type="SAM" id="MobiDB-lite"/>
    </source>
</evidence>